<name>A0A9X2NND6_9BACE</name>
<accession>A0A9X2NND6</accession>
<evidence type="ECO:0000313" key="3">
    <source>
        <dbReference type="Proteomes" id="UP001143192"/>
    </source>
</evidence>
<dbReference type="CDD" id="cd00761">
    <property type="entry name" value="Glyco_tranf_GTA_type"/>
    <property type="match status" value="1"/>
</dbReference>
<evidence type="ECO:0000259" key="1">
    <source>
        <dbReference type="Pfam" id="PF00535"/>
    </source>
</evidence>
<evidence type="ECO:0000313" key="2">
    <source>
        <dbReference type="EMBL" id="MCR6503285.1"/>
    </source>
</evidence>
<comment type="caution">
    <text evidence="2">The sequence shown here is derived from an EMBL/GenBank/DDBJ whole genome shotgun (WGS) entry which is preliminary data.</text>
</comment>
<reference evidence="2" key="1">
    <citation type="journal article" date="2022" name="Arch. Microbiol.">
        <title>Bacteroides muris sp. nov. isolated from the cecum of wild-derived house mice.</title>
        <authorList>
            <person name="Fokt H."/>
            <person name="Unni R."/>
            <person name="Repnik U."/>
            <person name="Schmitz R.A."/>
            <person name="Bramkamp M."/>
            <person name="Baines J.F."/>
            <person name="Unterweger D."/>
        </authorList>
    </citation>
    <scope>NUCLEOTIDE SEQUENCE</scope>
    <source>
        <strain evidence="2">KH365_2</strain>
    </source>
</reference>
<dbReference type="AlphaFoldDB" id="A0A9X2NND6"/>
<gene>
    <name evidence="2" type="ORF">M1B79_01005</name>
</gene>
<dbReference type="RefSeq" id="WP_257930430.1">
    <property type="nucleotide sequence ID" value="NZ_JAMZED010000001.1"/>
</dbReference>
<dbReference type="Pfam" id="PF00535">
    <property type="entry name" value="Glycos_transf_2"/>
    <property type="match status" value="1"/>
</dbReference>
<organism evidence="2 3">
    <name type="scientific">Bacteroides muris</name>
    <name type="common">ex Fokt et al. 2023</name>
    <dbReference type="NCBI Taxonomy" id="2937417"/>
    <lineage>
        <taxon>Bacteria</taxon>
        <taxon>Pseudomonadati</taxon>
        <taxon>Bacteroidota</taxon>
        <taxon>Bacteroidia</taxon>
        <taxon>Bacteroidales</taxon>
        <taxon>Bacteroidaceae</taxon>
        <taxon>Bacteroides</taxon>
    </lineage>
</organism>
<reference evidence="2" key="2">
    <citation type="submission" date="2022-04" db="EMBL/GenBank/DDBJ databases">
        <authorList>
            <person name="Fokt H."/>
            <person name="Baines J."/>
        </authorList>
    </citation>
    <scope>NUCLEOTIDE SEQUENCE</scope>
    <source>
        <strain evidence="2">KH365_2</strain>
    </source>
</reference>
<proteinExistence type="predicted"/>
<sequence length="165" mass="18838">MSEDTSKKLTVIIPFLNEGMEVEHTVASVRQYAADRVEILVINDASNHLYDYEEMLKPYSATYLRNEERLGIAACRDLGVSLIQTPYFLFLDAHMRFYREDWAEQMDTYNGTNQNWTSASPSSPMTTTCVGHANSCRYAGGLAARNNWKPLRIISEDSAKNKIWN</sequence>
<dbReference type="Gene3D" id="3.90.550.10">
    <property type="entry name" value="Spore Coat Polysaccharide Biosynthesis Protein SpsA, Chain A"/>
    <property type="match status" value="1"/>
</dbReference>
<keyword evidence="3" id="KW-1185">Reference proteome</keyword>
<dbReference type="InterPro" id="IPR001173">
    <property type="entry name" value="Glyco_trans_2-like"/>
</dbReference>
<dbReference type="EMBL" id="JAMZED010000001">
    <property type="protein sequence ID" value="MCR6503285.1"/>
    <property type="molecule type" value="Genomic_DNA"/>
</dbReference>
<dbReference type="Proteomes" id="UP001143192">
    <property type="component" value="Unassembled WGS sequence"/>
</dbReference>
<dbReference type="SUPFAM" id="SSF53448">
    <property type="entry name" value="Nucleotide-diphospho-sugar transferases"/>
    <property type="match status" value="1"/>
</dbReference>
<protein>
    <submittedName>
        <fullName evidence="2">Glycosyltransferase</fullName>
    </submittedName>
</protein>
<feature type="domain" description="Glycosyltransferase 2-like" evidence="1">
    <location>
        <begin position="10"/>
        <end position="110"/>
    </location>
</feature>
<dbReference type="InterPro" id="IPR029044">
    <property type="entry name" value="Nucleotide-diphossugar_trans"/>
</dbReference>